<name>A0A6J5QVP3_9CAUD</name>
<evidence type="ECO:0000313" key="4">
    <source>
        <dbReference type="EMBL" id="CAB4217579.1"/>
    </source>
</evidence>
<dbReference type="EMBL" id="LR797077">
    <property type="protein sequence ID" value="CAB4185038.1"/>
    <property type="molecule type" value="Genomic_DNA"/>
</dbReference>
<accession>A0A6J5QVP3</accession>
<protein>
    <submittedName>
        <fullName evidence="2">Uncharacterized protein</fullName>
    </submittedName>
</protein>
<dbReference type="EMBL" id="LR797495">
    <property type="protein sequence ID" value="CAB4220300.1"/>
    <property type="molecule type" value="Genomic_DNA"/>
</dbReference>
<dbReference type="EMBL" id="LR797444">
    <property type="protein sequence ID" value="CAB4217579.1"/>
    <property type="molecule type" value="Genomic_DNA"/>
</dbReference>
<dbReference type="EMBL" id="LR796972">
    <property type="protein sequence ID" value="CAB4178828.1"/>
    <property type="molecule type" value="Genomic_DNA"/>
</dbReference>
<gene>
    <name evidence="1" type="ORF">UFOVP1029_3</name>
    <name evidence="2" type="ORF">UFOVP1129_3</name>
    <name evidence="3" type="ORF">UFOVP1188_3</name>
    <name evidence="4" type="ORF">UFOVP1490_44</name>
    <name evidence="6" type="ORF">UFOVP1576_3</name>
    <name evidence="5" type="ORF">UFOVP1633_3</name>
</gene>
<dbReference type="EMBL" id="LR797136">
    <property type="protein sequence ID" value="CAB4189294.1"/>
    <property type="molecule type" value="Genomic_DNA"/>
</dbReference>
<evidence type="ECO:0000313" key="3">
    <source>
        <dbReference type="EMBL" id="CAB4189294.1"/>
    </source>
</evidence>
<sequence length="61" mass="7208">MKPPEPKNKSVITLYITPERRAALERIRDSLPRGKYRRHQTLSGTLRYLIDWAIGEKEKTE</sequence>
<proteinExistence type="predicted"/>
<evidence type="ECO:0000313" key="5">
    <source>
        <dbReference type="EMBL" id="CAB4220300.1"/>
    </source>
</evidence>
<evidence type="ECO:0000313" key="1">
    <source>
        <dbReference type="EMBL" id="CAB4178828.1"/>
    </source>
</evidence>
<organism evidence="2">
    <name type="scientific">uncultured Caudovirales phage</name>
    <dbReference type="NCBI Taxonomy" id="2100421"/>
    <lineage>
        <taxon>Viruses</taxon>
        <taxon>Duplodnaviria</taxon>
        <taxon>Heunggongvirae</taxon>
        <taxon>Uroviricota</taxon>
        <taxon>Caudoviricetes</taxon>
        <taxon>Peduoviridae</taxon>
        <taxon>Maltschvirus</taxon>
        <taxon>Maltschvirus maltsch</taxon>
    </lineage>
</organism>
<dbReference type="EMBL" id="LR798420">
    <property type="protein sequence ID" value="CAB5230392.1"/>
    <property type="molecule type" value="Genomic_DNA"/>
</dbReference>
<evidence type="ECO:0000313" key="6">
    <source>
        <dbReference type="EMBL" id="CAB5230392.1"/>
    </source>
</evidence>
<evidence type="ECO:0000313" key="2">
    <source>
        <dbReference type="EMBL" id="CAB4185038.1"/>
    </source>
</evidence>
<reference evidence="2" key="1">
    <citation type="submission" date="2020-05" db="EMBL/GenBank/DDBJ databases">
        <authorList>
            <person name="Chiriac C."/>
            <person name="Salcher M."/>
            <person name="Ghai R."/>
            <person name="Kavagutti S V."/>
        </authorList>
    </citation>
    <scope>NUCLEOTIDE SEQUENCE</scope>
</reference>